<feature type="chain" id="PRO_5008629070" description="Xylanolytic transcriptional activator regulatory domain-containing protein" evidence="3">
    <location>
        <begin position="32"/>
        <end position="532"/>
    </location>
</feature>
<evidence type="ECO:0000313" key="5">
    <source>
        <dbReference type="EMBL" id="OCF61447.1"/>
    </source>
</evidence>
<dbReference type="GO" id="GO:0006351">
    <property type="term" value="P:DNA-templated transcription"/>
    <property type="evidence" value="ECO:0007669"/>
    <property type="project" value="InterPro"/>
</dbReference>
<evidence type="ECO:0000313" key="6">
    <source>
        <dbReference type="Proteomes" id="UP000092583"/>
    </source>
</evidence>
<proteinExistence type="predicted"/>
<evidence type="ECO:0000256" key="1">
    <source>
        <dbReference type="ARBA" id="ARBA00004123"/>
    </source>
</evidence>
<feature type="signal peptide" evidence="3">
    <location>
        <begin position="1"/>
        <end position="31"/>
    </location>
</feature>
<dbReference type="EMBL" id="KI669459">
    <property type="protein sequence ID" value="OCF61447.1"/>
    <property type="molecule type" value="Genomic_DNA"/>
</dbReference>
<dbReference type="Pfam" id="PF04082">
    <property type="entry name" value="Fungal_trans"/>
    <property type="match status" value="1"/>
</dbReference>
<dbReference type="GO" id="GO:0003677">
    <property type="term" value="F:DNA binding"/>
    <property type="evidence" value="ECO:0007669"/>
    <property type="project" value="InterPro"/>
</dbReference>
<organism evidence="5 6">
    <name type="scientific">Kwoniella mangroviensis CBS 10435</name>
    <dbReference type="NCBI Taxonomy" id="1331196"/>
    <lineage>
        <taxon>Eukaryota</taxon>
        <taxon>Fungi</taxon>
        <taxon>Dikarya</taxon>
        <taxon>Basidiomycota</taxon>
        <taxon>Agaricomycotina</taxon>
        <taxon>Tremellomycetes</taxon>
        <taxon>Tremellales</taxon>
        <taxon>Cryptococcaceae</taxon>
        <taxon>Kwoniella</taxon>
    </lineage>
</organism>
<dbReference type="STRING" id="1331196.A0A1B9J0Y6"/>
<protein>
    <recommendedName>
        <fullName evidence="4">Xylanolytic transcriptional activator regulatory domain-containing protein</fullName>
    </recommendedName>
</protein>
<evidence type="ECO:0000256" key="2">
    <source>
        <dbReference type="ARBA" id="ARBA00023242"/>
    </source>
</evidence>
<dbReference type="InterPro" id="IPR050613">
    <property type="entry name" value="Sec_Metabolite_Reg"/>
</dbReference>
<reference evidence="5 6" key="1">
    <citation type="submission" date="2013-07" db="EMBL/GenBank/DDBJ databases">
        <title>The Genome Sequence of Kwoniella mangroviensis CBS10435.</title>
        <authorList>
            <consortium name="The Broad Institute Genome Sequencing Platform"/>
            <person name="Cuomo C."/>
            <person name="Litvintseva A."/>
            <person name="Chen Y."/>
            <person name="Heitman J."/>
            <person name="Sun S."/>
            <person name="Springer D."/>
            <person name="Dromer F."/>
            <person name="Young S.K."/>
            <person name="Zeng Q."/>
            <person name="Gargeya S."/>
            <person name="Fitzgerald M."/>
            <person name="Abouelleil A."/>
            <person name="Alvarado L."/>
            <person name="Berlin A.M."/>
            <person name="Chapman S.B."/>
            <person name="Dewar J."/>
            <person name="Goldberg J."/>
            <person name="Griggs A."/>
            <person name="Gujja S."/>
            <person name="Hansen M."/>
            <person name="Howarth C."/>
            <person name="Imamovic A."/>
            <person name="Larimer J."/>
            <person name="McCowan C."/>
            <person name="Murphy C."/>
            <person name="Pearson M."/>
            <person name="Priest M."/>
            <person name="Roberts A."/>
            <person name="Saif S."/>
            <person name="Shea T."/>
            <person name="Sykes S."/>
            <person name="Wortman J."/>
            <person name="Nusbaum C."/>
            <person name="Birren B."/>
        </authorList>
    </citation>
    <scope>NUCLEOTIDE SEQUENCE [LARGE SCALE GENOMIC DNA]</scope>
    <source>
        <strain evidence="5 6">CBS 10435</strain>
    </source>
</reference>
<dbReference type="GO" id="GO:0005634">
    <property type="term" value="C:nucleus"/>
    <property type="evidence" value="ECO:0007669"/>
    <property type="project" value="UniProtKB-SubCell"/>
</dbReference>
<dbReference type="PANTHER" id="PTHR31001">
    <property type="entry name" value="UNCHARACTERIZED TRANSCRIPTIONAL REGULATORY PROTEIN"/>
    <property type="match status" value="1"/>
</dbReference>
<dbReference type="OrthoDB" id="424974at2759"/>
<dbReference type="GO" id="GO:0008270">
    <property type="term" value="F:zinc ion binding"/>
    <property type="evidence" value="ECO:0007669"/>
    <property type="project" value="InterPro"/>
</dbReference>
<dbReference type="CDD" id="cd12148">
    <property type="entry name" value="fungal_TF_MHR"/>
    <property type="match status" value="1"/>
</dbReference>
<reference evidence="6" key="2">
    <citation type="submission" date="2013-12" db="EMBL/GenBank/DDBJ databases">
        <title>Evolution of pathogenesis and genome organization in the Tremellales.</title>
        <authorList>
            <person name="Cuomo C."/>
            <person name="Litvintseva A."/>
            <person name="Heitman J."/>
            <person name="Chen Y."/>
            <person name="Sun S."/>
            <person name="Springer D."/>
            <person name="Dromer F."/>
            <person name="Young S."/>
            <person name="Zeng Q."/>
            <person name="Chapman S."/>
            <person name="Gujja S."/>
            <person name="Saif S."/>
            <person name="Birren B."/>
        </authorList>
    </citation>
    <scope>NUCLEOTIDE SEQUENCE [LARGE SCALE GENOMIC DNA]</scope>
    <source>
        <strain evidence="6">CBS 10435</strain>
    </source>
</reference>
<dbReference type="AlphaFoldDB" id="A0A1B9J0Y6"/>
<name>A0A1B9J0Y6_9TREE</name>
<dbReference type="SMART" id="SM00906">
    <property type="entry name" value="Fungal_trans"/>
    <property type="match status" value="1"/>
</dbReference>
<keyword evidence="6" id="KW-1185">Reference proteome</keyword>
<feature type="domain" description="Xylanolytic transcriptional activator regulatory" evidence="4">
    <location>
        <begin position="88"/>
        <end position="163"/>
    </location>
</feature>
<comment type="subcellular location">
    <subcellularLocation>
        <location evidence="1">Nucleus</location>
    </subcellularLocation>
</comment>
<accession>A0A1B9J0Y6</accession>
<dbReference type="InterPro" id="IPR007219">
    <property type="entry name" value="XnlR_reg_dom"/>
</dbReference>
<evidence type="ECO:0000256" key="3">
    <source>
        <dbReference type="SAM" id="SignalP"/>
    </source>
</evidence>
<dbReference type="Proteomes" id="UP000092583">
    <property type="component" value="Unassembled WGS sequence"/>
</dbReference>
<sequence>MNPADGWSQETHPHKLALIFIVLAIGSLVNPDSDTDNFEESETFLDAAEVALSISNFMKDHTIASVQALHIMANFHVYSDRLRGGDRAWPLGGLAMRITQAMGLHRDGMKWGLPEDIIEERRRLFWDIHTEETFQAHCFGRPGGLSSRQFDVDCPKDDALLPFSTIRYQLVRISSEYVVVHGLTFSCVCYCSVGYSYCYISSEALEATLPENVKWTPVTTASPSADLPWASTPADEKGALLINLKQHLLCLNINESILFLMRTHFARCLRENPDEPSKGRYRIAFESVLARCQTIIAIARSLYTLHPRIALAQWFFWYHACSAAVCMASIPMIAPLSPFALQGWHELQSACRLFSALGHQNKSSRASLALLLRLRKSAFDKMSGDRSFASGGPSDLTNIVPGSIDGSHGEEADESSHLMGLHTRLIERRSMASTRSRENLVGVPTGMRSPVPEGRSLLELDNSWQPSFPSNVVNESELPAFSFDIIPGNSDEPDNPDQAMPLNFNLDHTLLAFLSSMRPDADQLGALPLDTQ</sequence>
<keyword evidence="3" id="KW-0732">Signal</keyword>
<gene>
    <name evidence="5" type="ORF">L486_01095</name>
</gene>
<keyword evidence="2" id="KW-0539">Nucleus</keyword>
<evidence type="ECO:0000259" key="4">
    <source>
        <dbReference type="SMART" id="SM00906"/>
    </source>
</evidence>
<dbReference type="PANTHER" id="PTHR31001:SF56">
    <property type="entry name" value="ZN(2)-C6 FUNGAL-TYPE DOMAIN-CONTAINING PROTEIN"/>
    <property type="match status" value="1"/>
</dbReference>